<dbReference type="KEGG" id="uam:UABAM_05746"/>
<keyword evidence="4 8" id="KW-0413">Isomerase</keyword>
<dbReference type="Gene3D" id="3.20.20.120">
    <property type="entry name" value="Enolase-like C-terminal domain"/>
    <property type="match status" value="1"/>
</dbReference>
<feature type="binding site" evidence="6">
    <location>
        <position position="319"/>
    </location>
    <ligand>
        <name>substrate</name>
    </ligand>
</feature>
<dbReference type="EMBL" id="AP019860">
    <property type="protein sequence ID" value="BBM87337.1"/>
    <property type="molecule type" value="Genomic_DNA"/>
</dbReference>
<gene>
    <name evidence="10" type="ORF">UABAM_05746</name>
</gene>
<feature type="active site" description="Proton acceptor; specific for (S)-substrate epimerization" evidence="5">
    <location>
        <position position="266"/>
    </location>
</feature>
<dbReference type="Pfam" id="PF13378">
    <property type="entry name" value="MR_MLE_C"/>
    <property type="match status" value="1"/>
</dbReference>
<feature type="binding site" evidence="7">
    <location>
        <position position="242"/>
    </location>
    <ligand>
        <name>Mg(2+)</name>
        <dbReference type="ChEBI" id="CHEBI:18420"/>
    </ligand>
</feature>
<dbReference type="PANTHER" id="PTHR48073">
    <property type="entry name" value="O-SUCCINYLBENZOATE SYNTHASE-RELATED"/>
    <property type="match status" value="1"/>
</dbReference>
<dbReference type="SFLD" id="SFLDG00180">
    <property type="entry name" value="muconate_cycloisomerase"/>
    <property type="match status" value="1"/>
</dbReference>
<evidence type="ECO:0000256" key="6">
    <source>
        <dbReference type="PIRSR" id="PIRSR634603-2"/>
    </source>
</evidence>
<dbReference type="InterPro" id="IPR013341">
    <property type="entry name" value="Mandelate_racemase_N_dom"/>
</dbReference>
<dbReference type="FunFam" id="3.30.390.10:FF:000009">
    <property type="entry name" value="Hydrophobic dipeptide epimerase"/>
    <property type="match status" value="1"/>
</dbReference>
<evidence type="ECO:0000256" key="1">
    <source>
        <dbReference type="ARBA" id="ARBA00008031"/>
    </source>
</evidence>
<evidence type="ECO:0000313" key="10">
    <source>
        <dbReference type="EMBL" id="BBM87337.1"/>
    </source>
</evidence>
<feature type="binding site" evidence="6">
    <location>
        <position position="294"/>
    </location>
    <ligand>
        <name>substrate</name>
    </ligand>
</feature>
<evidence type="ECO:0000256" key="4">
    <source>
        <dbReference type="ARBA" id="ARBA00023235"/>
    </source>
</evidence>
<feature type="binding site" evidence="6">
    <location>
        <position position="296"/>
    </location>
    <ligand>
        <name>substrate</name>
    </ligand>
</feature>
<dbReference type="OrthoDB" id="9775391at2"/>
<feature type="active site" description="Proton acceptor; specific for (R)-substrate epimerization" evidence="5">
    <location>
        <position position="162"/>
    </location>
</feature>
<dbReference type="SFLD" id="SFLDS00001">
    <property type="entry name" value="Enolase"/>
    <property type="match status" value="1"/>
</dbReference>
<keyword evidence="2 7" id="KW-0479">Metal-binding</keyword>
<comment type="cofactor">
    <cofactor evidence="7 8">
        <name>Mg(2+)</name>
        <dbReference type="ChEBI" id="CHEBI:18420"/>
    </cofactor>
    <text evidence="7 8">Binds 1 Mg(2+) ion per subunit.</text>
</comment>
<sequence>MQIKDVKIVHKKLPLKKVFRTALRTATEIPLIEVEISTNEDTIGRGTTSAAAKVTGETTSSICAAIQDYIFPSIAGSSLLNVQQILHSITTSIPKNYSAKAAVDMAVYDLYCKSLQIPLYKYLGVYRTKLSTHMTVSLGEIEQMCCDAQEAVNNHFSSLKIKAGKDFRHDIEAIRQIYKTVGNSVRLGIDANQGWKKRDAVTAIRALQEIPNIDFVEQPVVAHDIEGLKWIKNRVDIPIMADESIFSYSDAMRVIREDAADLINIKLLKCGGIFPATKILHAAESAGIECMLGCMMEGPISIACGAMFACAHKNITRIDLDSLYSLRNFTLPSYIYYGEGQIELKVNHD</sequence>
<dbReference type="Proteomes" id="UP000326354">
    <property type="component" value="Chromosome"/>
</dbReference>
<reference evidence="10 11" key="1">
    <citation type="submission" date="2019-08" db="EMBL/GenBank/DDBJ databases">
        <title>Complete genome sequence of Candidatus Uab amorphum.</title>
        <authorList>
            <person name="Shiratori T."/>
            <person name="Suzuki S."/>
            <person name="Kakizawa Y."/>
            <person name="Ishida K."/>
        </authorList>
    </citation>
    <scope>NUCLEOTIDE SEQUENCE [LARGE SCALE GENOMIC DNA]</scope>
    <source>
        <strain evidence="10 11">SRT547</strain>
    </source>
</reference>
<dbReference type="SUPFAM" id="SSF51604">
    <property type="entry name" value="Enolase C-terminal domain-like"/>
    <property type="match status" value="1"/>
</dbReference>
<organism evidence="10 11">
    <name type="scientific">Uabimicrobium amorphum</name>
    <dbReference type="NCBI Taxonomy" id="2596890"/>
    <lineage>
        <taxon>Bacteria</taxon>
        <taxon>Pseudomonadati</taxon>
        <taxon>Planctomycetota</taxon>
        <taxon>Candidatus Uabimicrobiia</taxon>
        <taxon>Candidatus Uabimicrobiales</taxon>
        <taxon>Candidatus Uabimicrobiaceae</taxon>
        <taxon>Candidatus Uabimicrobium</taxon>
    </lineage>
</organism>
<dbReference type="EC" id="5.1.1.-" evidence="8"/>
<evidence type="ECO:0000256" key="5">
    <source>
        <dbReference type="PIRSR" id="PIRSR634603-1"/>
    </source>
</evidence>
<protein>
    <recommendedName>
        <fullName evidence="8">Dipeptide epimerase</fullName>
        <ecNumber evidence="8">5.1.1.-</ecNumber>
    </recommendedName>
</protein>
<feature type="binding site" evidence="6">
    <location>
        <position position="24"/>
    </location>
    <ligand>
        <name>substrate</name>
    </ligand>
</feature>
<proteinExistence type="inferred from homology"/>
<evidence type="ECO:0000256" key="2">
    <source>
        <dbReference type="ARBA" id="ARBA00022723"/>
    </source>
</evidence>
<accession>A0A5S9F5Y5</accession>
<dbReference type="InterPro" id="IPR029017">
    <property type="entry name" value="Enolase-like_N"/>
</dbReference>
<keyword evidence="11" id="KW-1185">Reference proteome</keyword>
<feature type="binding site" evidence="6">
    <location>
        <position position="135"/>
    </location>
    <ligand>
        <name>substrate</name>
    </ligand>
</feature>
<feature type="binding site" evidence="6">
    <location>
        <position position="321"/>
    </location>
    <ligand>
        <name>substrate</name>
    </ligand>
</feature>
<feature type="domain" description="Mandelate racemase/muconate lactonizing enzyme C-terminal" evidence="9">
    <location>
        <begin position="141"/>
        <end position="238"/>
    </location>
</feature>
<dbReference type="InterPro" id="IPR036849">
    <property type="entry name" value="Enolase-like_C_sf"/>
</dbReference>
<dbReference type="SUPFAM" id="SSF54826">
    <property type="entry name" value="Enolase N-terminal domain-like"/>
    <property type="match status" value="1"/>
</dbReference>
<dbReference type="Pfam" id="PF02746">
    <property type="entry name" value="MR_MLE_N"/>
    <property type="match status" value="1"/>
</dbReference>
<comment type="similarity">
    <text evidence="1 8">Belongs to the mandelate racemase/muconate lactonizing enzyme family.</text>
</comment>
<dbReference type="InterPro" id="IPR013342">
    <property type="entry name" value="Mandelate_racemase_C"/>
</dbReference>
<keyword evidence="3 7" id="KW-0460">Magnesium</keyword>
<evidence type="ECO:0000259" key="9">
    <source>
        <dbReference type="SMART" id="SM00922"/>
    </source>
</evidence>
<dbReference type="AlphaFoldDB" id="A0A5S9F5Y5"/>
<feature type="binding site" evidence="6">
    <location>
        <position position="160"/>
    </location>
    <ligand>
        <name>substrate</name>
    </ligand>
</feature>
<dbReference type="CDD" id="cd03319">
    <property type="entry name" value="L-Ala-DL-Glu_epimerase"/>
    <property type="match status" value="1"/>
</dbReference>
<evidence type="ECO:0000256" key="7">
    <source>
        <dbReference type="PIRSR" id="PIRSR634603-3"/>
    </source>
</evidence>
<dbReference type="InterPro" id="IPR034603">
    <property type="entry name" value="Dipeptide_epimerase"/>
</dbReference>
<dbReference type="InterPro" id="IPR029065">
    <property type="entry name" value="Enolase_C-like"/>
</dbReference>
<dbReference type="GO" id="GO:0006518">
    <property type="term" value="P:peptide metabolic process"/>
    <property type="evidence" value="ECO:0007669"/>
    <property type="project" value="UniProtKB-ARBA"/>
</dbReference>
<feature type="binding site" evidence="7">
    <location>
        <position position="217"/>
    </location>
    <ligand>
        <name>Mg(2+)</name>
        <dbReference type="ChEBI" id="CHEBI:18420"/>
    </ligand>
</feature>
<name>A0A5S9F5Y5_UABAM</name>
<dbReference type="SMART" id="SM00922">
    <property type="entry name" value="MR_MLE"/>
    <property type="match status" value="1"/>
</dbReference>
<dbReference type="PANTHER" id="PTHR48073:SF2">
    <property type="entry name" value="O-SUCCINYLBENZOATE SYNTHASE"/>
    <property type="match status" value="1"/>
</dbReference>
<dbReference type="Gene3D" id="3.30.390.10">
    <property type="entry name" value="Enolase-like, N-terminal domain"/>
    <property type="match status" value="1"/>
</dbReference>
<dbReference type="RefSeq" id="WP_151971361.1">
    <property type="nucleotide sequence ID" value="NZ_AP019860.1"/>
</dbReference>
<evidence type="ECO:0000256" key="8">
    <source>
        <dbReference type="RuleBase" id="RU366006"/>
    </source>
</evidence>
<evidence type="ECO:0000256" key="3">
    <source>
        <dbReference type="ARBA" id="ARBA00022842"/>
    </source>
</evidence>
<evidence type="ECO:0000313" key="11">
    <source>
        <dbReference type="Proteomes" id="UP000326354"/>
    </source>
</evidence>
<feature type="binding site" evidence="7">
    <location>
        <position position="190"/>
    </location>
    <ligand>
        <name>Mg(2+)</name>
        <dbReference type="ChEBI" id="CHEBI:18420"/>
    </ligand>
</feature>
<dbReference type="GO" id="GO:0016855">
    <property type="term" value="F:racemase and epimerase activity, acting on amino acids and derivatives"/>
    <property type="evidence" value="ECO:0007669"/>
    <property type="project" value="UniProtKB-UniRule"/>
</dbReference>
<dbReference type="GO" id="GO:0046872">
    <property type="term" value="F:metal ion binding"/>
    <property type="evidence" value="ECO:0007669"/>
    <property type="project" value="UniProtKB-KW"/>
</dbReference>